<dbReference type="InterPro" id="IPR058588">
    <property type="entry name" value="E2-CBASS"/>
</dbReference>
<name>A0A328BL28_9CAUL</name>
<dbReference type="AlphaFoldDB" id="A0A328BL28"/>
<sequence>MSLSIDTQIEAMSALWPAFKLVRREGPAALWQGTVRPLLQTYWVSVFYRAPLMVERYSVRVVQPQVEILRPALRPRRGDAEGMLPHVYYGPDGEVTLCMLDPDSNEWSPSDLLAETTVPWITDWLVAYEGWRATGEWTGTGRHVERA</sequence>
<dbReference type="OrthoDB" id="4736406at2"/>
<protein>
    <recommendedName>
        <fullName evidence="1">Type II CBASS E2 protein domain-containing protein</fullName>
    </recommendedName>
</protein>
<feature type="domain" description="Type II CBASS E2 protein" evidence="1">
    <location>
        <begin position="8"/>
        <end position="143"/>
    </location>
</feature>
<reference evidence="2 3" key="1">
    <citation type="submission" date="2018-05" db="EMBL/GenBank/DDBJ databases">
        <authorList>
            <person name="Lanie J.A."/>
            <person name="Ng W.-L."/>
            <person name="Kazmierczak K.M."/>
            <person name="Andrzejewski T.M."/>
            <person name="Davidsen T.M."/>
            <person name="Wayne K.J."/>
            <person name="Tettelin H."/>
            <person name="Glass J.I."/>
            <person name="Rusch D."/>
            <person name="Podicherti R."/>
            <person name="Tsui H.-C.T."/>
            <person name="Winkler M.E."/>
        </authorList>
    </citation>
    <scope>NUCLEOTIDE SEQUENCE [LARGE SCALE GENOMIC DNA]</scope>
    <source>
        <strain evidence="2 3">BUT-10</strain>
    </source>
</reference>
<organism evidence="2 3">
    <name type="scientific">Phenylobacterium kunshanense</name>
    <dbReference type="NCBI Taxonomy" id="1445034"/>
    <lineage>
        <taxon>Bacteria</taxon>
        <taxon>Pseudomonadati</taxon>
        <taxon>Pseudomonadota</taxon>
        <taxon>Alphaproteobacteria</taxon>
        <taxon>Caulobacterales</taxon>
        <taxon>Caulobacteraceae</taxon>
        <taxon>Phenylobacterium</taxon>
    </lineage>
</organism>
<dbReference type="EMBL" id="QFYS01000002">
    <property type="protein sequence ID" value="RAK67813.1"/>
    <property type="molecule type" value="Genomic_DNA"/>
</dbReference>
<accession>A0A328BL28</accession>
<gene>
    <name evidence="2" type="ORF">DJ019_07920</name>
</gene>
<evidence type="ECO:0000313" key="2">
    <source>
        <dbReference type="EMBL" id="RAK67813.1"/>
    </source>
</evidence>
<proteinExistence type="predicted"/>
<keyword evidence="3" id="KW-1185">Reference proteome</keyword>
<dbReference type="Pfam" id="PF26395">
    <property type="entry name" value="E2-CBASS"/>
    <property type="match status" value="1"/>
</dbReference>
<evidence type="ECO:0000259" key="1">
    <source>
        <dbReference type="Pfam" id="PF26395"/>
    </source>
</evidence>
<evidence type="ECO:0000313" key="3">
    <source>
        <dbReference type="Proteomes" id="UP000249524"/>
    </source>
</evidence>
<dbReference type="Proteomes" id="UP000249524">
    <property type="component" value="Unassembled WGS sequence"/>
</dbReference>
<comment type="caution">
    <text evidence="2">The sequence shown here is derived from an EMBL/GenBank/DDBJ whole genome shotgun (WGS) entry which is preliminary data.</text>
</comment>
<dbReference type="RefSeq" id="WP_111275422.1">
    <property type="nucleotide sequence ID" value="NZ_QFYS01000002.1"/>
</dbReference>